<dbReference type="Proteomes" id="UP001597601">
    <property type="component" value="Unassembled WGS sequence"/>
</dbReference>
<protein>
    <submittedName>
        <fullName evidence="1">Uncharacterized protein</fullName>
    </submittedName>
</protein>
<organism evidence="1 2">
    <name type="scientific">Mucilaginibacter antarcticus</name>
    <dbReference type="NCBI Taxonomy" id="1855725"/>
    <lineage>
        <taxon>Bacteria</taxon>
        <taxon>Pseudomonadati</taxon>
        <taxon>Bacteroidota</taxon>
        <taxon>Sphingobacteriia</taxon>
        <taxon>Sphingobacteriales</taxon>
        <taxon>Sphingobacteriaceae</taxon>
        <taxon>Mucilaginibacter</taxon>
    </lineage>
</organism>
<gene>
    <name evidence="1" type="ORF">ACFSYC_04800</name>
</gene>
<sequence>MFKKLSVLTAAMLICMACSKKKPQATGCDVIACTESFDSIGIYFNNKQGQPINIEAFSATNKRTKESVTPAKTTTATQSYYIVTDDSMKSKFAAVGDEVIISATNPATGETKSVTYLISGDCKCHVEKIYGPETVVFE</sequence>
<reference evidence="2" key="1">
    <citation type="journal article" date="2019" name="Int. J. Syst. Evol. Microbiol.">
        <title>The Global Catalogue of Microorganisms (GCM) 10K type strain sequencing project: providing services to taxonomists for standard genome sequencing and annotation.</title>
        <authorList>
            <consortium name="The Broad Institute Genomics Platform"/>
            <consortium name="The Broad Institute Genome Sequencing Center for Infectious Disease"/>
            <person name="Wu L."/>
            <person name="Ma J."/>
        </authorList>
    </citation>
    <scope>NUCLEOTIDE SEQUENCE [LARGE SCALE GENOMIC DNA]</scope>
    <source>
        <strain evidence="2">KCTC 52232</strain>
    </source>
</reference>
<evidence type="ECO:0000313" key="2">
    <source>
        <dbReference type="Proteomes" id="UP001597601"/>
    </source>
</evidence>
<name>A0ABW5XNV8_9SPHI</name>
<keyword evidence="2" id="KW-1185">Reference proteome</keyword>
<comment type="caution">
    <text evidence="1">The sequence shown here is derived from an EMBL/GenBank/DDBJ whole genome shotgun (WGS) entry which is preliminary data.</text>
</comment>
<evidence type="ECO:0000313" key="1">
    <source>
        <dbReference type="EMBL" id="MFD2864000.1"/>
    </source>
</evidence>
<accession>A0ABW5XNV8</accession>
<dbReference type="RefSeq" id="WP_377124084.1">
    <property type="nucleotide sequence ID" value="NZ_JBHUHN010000001.1"/>
</dbReference>
<proteinExistence type="predicted"/>
<dbReference type="EMBL" id="JBHUON010000003">
    <property type="protein sequence ID" value="MFD2864000.1"/>
    <property type="molecule type" value="Genomic_DNA"/>
</dbReference>